<evidence type="ECO:0000256" key="2">
    <source>
        <dbReference type="ARBA" id="ARBA00022676"/>
    </source>
</evidence>
<dbReference type="PANTHER" id="PTHR43179">
    <property type="entry name" value="RHAMNOSYLTRANSFERASE WBBL"/>
    <property type="match status" value="1"/>
</dbReference>
<dbReference type="Pfam" id="PF13641">
    <property type="entry name" value="Glyco_tranf_2_3"/>
    <property type="match status" value="1"/>
</dbReference>
<dbReference type="RefSeq" id="WP_418161344.1">
    <property type="nucleotide sequence ID" value="NZ_JBBLZC010000028.1"/>
</dbReference>
<reference evidence="4 5" key="1">
    <citation type="submission" date="2024-01" db="EMBL/GenBank/DDBJ databases">
        <title>Multi-omics insights into the function and evolution of sodium benzoate biodegradation pathways in Benzoatithermus flavus gen. nov., sp. nov. from hot spring.</title>
        <authorList>
            <person name="Hu C.-J."/>
            <person name="Li W.-J."/>
        </authorList>
    </citation>
    <scope>NUCLEOTIDE SEQUENCE [LARGE SCALE GENOMIC DNA]</scope>
    <source>
        <strain evidence="4 5">SYSU G07066</strain>
    </source>
</reference>
<evidence type="ECO:0000313" key="5">
    <source>
        <dbReference type="Proteomes" id="UP001375743"/>
    </source>
</evidence>
<accession>A0ABU8XWB3</accession>
<dbReference type="EMBL" id="JBBLZC010000028">
    <property type="protein sequence ID" value="MEK0085495.1"/>
    <property type="molecule type" value="Genomic_DNA"/>
</dbReference>
<dbReference type="SUPFAM" id="SSF53448">
    <property type="entry name" value="Nucleotide-diphospho-sugar transferases"/>
    <property type="match status" value="1"/>
</dbReference>
<comment type="similarity">
    <text evidence="1">Belongs to the glycosyltransferase 2 family.</text>
</comment>
<evidence type="ECO:0000256" key="3">
    <source>
        <dbReference type="ARBA" id="ARBA00022679"/>
    </source>
</evidence>
<dbReference type="PANTHER" id="PTHR43179:SF12">
    <property type="entry name" value="GALACTOFURANOSYLTRANSFERASE GLFT2"/>
    <property type="match status" value="1"/>
</dbReference>
<dbReference type="Gene3D" id="3.90.550.10">
    <property type="entry name" value="Spore Coat Polysaccharide Biosynthesis Protein SpsA, Chain A"/>
    <property type="match status" value="1"/>
</dbReference>
<evidence type="ECO:0000256" key="1">
    <source>
        <dbReference type="ARBA" id="ARBA00006739"/>
    </source>
</evidence>
<keyword evidence="5" id="KW-1185">Reference proteome</keyword>
<proteinExistence type="inferred from homology"/>
<name>A0ABU8XWB3_9PROT</name>
<comment type="caution">
    <text evidence="4">The sequence shown here is derived from an EMBL/GenBank/DDBJ whole genome shotgun (WGS) entry which is preliminary data.</text>
</comment>
<evidence type="ECO:0000313" key="4">
    <source>
        <dbReference type="EMBL" id="MEK0085495.1"/>
    </source>
</evidence>
<protein>
    <submittedName>
        <fullName evidence="4">Glycosyltransferase family 2 protein</fullName>
    </submittedName>
</protein>
<sequence>MTRQPGSTDGPSIGVVVVTHAARRHLERCLPPLLRSPLRPRVLVVNSSSGDGTVELAEAMGAETFVVPRASFNHGLTRELARRRLGTAVVAMLTPDAYPVRDDFLERLTAPVRDGHAAVAYGRQIPREDAAPVERLGRIFNYPATSHVRSLTDWPQHGGYTHFCSNACAAWSNAALDAIGGFKATLVSEETIAAAELLARGHKIAYVAEAVVVHSHAQSLEDAFRRQFDIGYTRRLHADLLLARERDEVRGRQFATMALRKAAVAELPRVVAHLAVSWLGYRIGMAGPRLPQAVARRLSGQDYYWTSEPARNGARGLAVA</sequence>
<dbReference type="Proteomes" id="UP001375743">
    <property type="component" value="Unassembled WGS sequence"/>
</dbReference>
<dbReference type="InterPro" id="IPR029044">
    <property type="entry name" value="Nucleotide-diphossugar_trans"/>
</dbReference>
<dbReference type="CDD" id="cd00761">
    <property type="entry name" value="Glyco_tranf_GTA_type"/>
    <property type="match status" value="1"/>
</dbReference>
<keyword evidence="3" id="KW-0808">Transferase</keyword>
<keyword evidence="2" id="KW-0328">Glycosyltransferase</keyword>
<gene>
    <name evidence="4" type="ORF">U1T56_20265</name>
</gene>
<organism evidence="4 5">
    <name type="scientific">Benzoatithermus flavus</name>
    <dbReference type="NCBI Taxonomy" id="3108223"/>
    <lineage>
        <taxon>Bacteria</taxon>
        <taxon>Pseudomonadati</taxon>
        <taxon>Pseudomonadota</taxon>
        <taxon>Alphaproteobacteria</taxon>
        <taxon>Geminicoccales</taxon>
        <taxon>Geminicoccaceae</taxon>
        <taxon>Benzoatithermus</taxon>
    </lineage>
</organism>